<dbReference type="AlphaFoldDB" id="A0A0S4JCZ7"/>
<keyword evidence="4" id="KW-1185">Reference proteome</keyword>
<gene>
    <name evidence="3" type="ORF">BSAL_14715</name>
</gene>
<dbReference type="Gene3D" id="2.120.10.80">
    <property type="entry name" value="Kelch-type beta propeller"/>
    <property type="match status" value="2"/>
</dbReference>
<reference evidence="4" key="1">
    <citation type="submission" date="2015-09" db="EMBL/GenBank/DDBJ databases">
        <authorList>
            <consortium name="Pathogen Informatics"/>
        </authorList>
    </citation>
    <scope>NUCLEOTIDE SEQUENCE [LARGE SCALE GENOMIC DNA]</scope>
    <source>
        <strain evidence="4">Lake Konstanz</strain>
    </source>
</reference>
<dbReference type="VEuPathDB" id="TriTrypDB:BSAL_14715"/>
<dbReference type="SUPFAM" id="SSF117281">
    <property type="entry name" value="Kelch motif"/>
    <property type="match status" value="2"/>
</dbReference>
<keyword evidence="1" id="KW-0880">Kelch repeat</keyword>
<organism evidence="3 4">
    <name type="scientific">Bodo saltans</name>
    <name type="common">Flagellated protozoan</name>
    <dbReference type="NCBI Taxonomy" id="75058"/>
    <lineage>
        <taxon>Eukaryota</taxon>
        <taxon>Discoba</taxon>
        <taxon>Euglenozoa</taxon>
        <taxon>Kinetoplastea</taxon>
        <taxon>Metakinetoplastina</taxon>
        <taxon>Eubodonida</taxon>
        <taxon>Bodonidae</taxon>
        <taxon>Bodo</taxon>
    </lineage>
</organism>
<dbReference type="PANTHER" id="PTHR46093">
    <property type="entry name" value="ACYL-COA-BINDING DOMAIN-CONTAINING PROTEIN 5"/>
    <property type="match status" value="1"/>
</dbReference>
<dbReference type="PANTHER" id="PTHR46093:SF18">
    <property type="entry name" value="FIBRONECTIN TYPE-III DOMAIN-CONTAINING PROTEIN"/>
    <property type="match status" value="1"/>
</dbReference>
<accession>A0A0S4JCZ7</accession>
<name>A0A0S4JCZ7_BODSA</name>
<dbReference type="Pfam" id="PF24681">
    <property type="entry name" value="Kelch_KLHDC2_KLHL20_DRC7"/>
    <property type="match status" value="2"/>
</dbReference>
<dbReference type="InterPro" id="IPR015915">
    <property type="entry name" value="Kelch-typ_b-propeller"/>
</dbReference>
<evidence type="ECO:0000313" key="3">
    <source>
        <dbReference type="EMBL" id="CUG88280.1"/>
    </source>
</evidence>
<dbReference type="EMBL" id="CYKH01001630">
    <property type="protein sequence ID" value="CUG88280.1"/>
    <property type="molecule type" value="Genomic_DNA"/>
</dbReference>
<dbReference type="Proteomes" id="UP000051952">
    <property type="component" value="Unassembled WGS sequence"/>
</dbReference>
<dbReference type="OrthoDB" id="432528at2759"/>
<proteinExistence type="predicted"/>
<evidence type="ECO:0000256" key="2">
    <source>
        <dbReference type="ARBA" id="ARBA00022737"/>
    </source>
</evidence>
<evidence type="ECO:0000313" key="4">
    <source>
        <dbReference type="Proteomes" id="UP000051952"/>
    </source>
</evidence>
<protein>
    <submittedName>
        <fullName evidence="3">Uncharacterized protein</fullName>
    </submittedName>
</protein>
<sequence length="620" mass="68412">MLSSTMMPALEGHTATVVGDYLIVYGGKSAPMTLNGDVFALNLSTSTWNRLLVSGEAPIPRAYHSAVRHGRNIYVFGGLVSVGVDDIHHNTFNMFANVDALPPSVLAKPGHERFKDPIEIRYVTQQRLESRYTHCLSLDGSCSWHAVATHGVTPPTRAHHISCVYRDTMFVFGGYSCHVSGRLSDEEYKALGVVFGLDLNSKTWTAYDTSSAPPKPFGMCASVYGGHWIMQGGVDVSRRSEVNDTWFFHLETGRWKQVHHGIVPPMAFSSSAVFGDTMFVVGGSSDKSTRFLPHVYCFDLLKGYWWRKLLPDDEGLGPHCKATLTQCGDRLMLVGGLHPSFERNETVFAFSPLKGMWEEIHCRFDPTLLDNTRGLINGLERGSAAPFAVGAAVAKLTVSQGAQTANDKSTDGHFSNLLSAGLGASPLGESKHTSRYTSSDVWASTQDNDALFGITQSLEKRRTDVRNLHRSFEAQTIAAQSSLGESRSTTTAPSVDRAASIQQDVDYRLSRLRDLVSTTGRPDMQATVHEHWQAELAQLGQEHQKWREAAAFDKDLIRSAVTLMEEDAMPRPTTFQNTSPSKHLANAVRMQTFIRGGFVSPSIQRLGLVDELERRRSSKQ</sequence>
<keyword evidence="2" id="KW-0677">Repeat</keyword>
<evidence type="ECO:0000256" key="1">
    <source>
        <dbReference type="ARBA" id="ARBA00022441"/>
    </source>
</evidence>